<protein>
    <recommendedName>
        <fullName evidence="4">tRNA pseudouridine synthase A</fullName>
        <ecNumber evidence="4">5.4.99.12</ecNumber>
    </recommendedName>
    <alternativeName>
        <fullName evidence="4">tRNA pseudouridine(38-40) synthase</fullName>
    </alternativeName>
    <alternativeName>
        <fullName evidence="4">tRNA pseudouridylate synthase I</fullName>
    </alternativeName>
    <alternativeName>
        <fullName evidence="4">tRNA-uridine isomerase I</fullName>
    </alternativeName>
</protein>
<evidence type="ECO:0000256" key="2">
    <source>
        <dbReference type="ARBA" id="ARBA00022694"/>
    </source>
</evidence>
<evidence type="ECO:0000313" key="9">
    <source>
        <dbReference type="Proteomes" id="UP001060771"/>
    </source>
</evidence>
<comment type="caution">
    <text evidence="4">Lacks conserved residue(s) required for the propagation of feature annotation.</text>
</comment>
<comment type="function">
    <text evidence="4">Formation of pseudouridine at positions 38, 39 and 40 in the anticodon stem and loop of transfer RNAs.</text>
</comment>
<dbReference type="PANTHER" id="PTHR11142:SF0">
    <property type="entry name" value="TRNA PSEUDOURIDINE SYNTHASE-LIKE 1"/>
    <property type="match status" value="1"/>
</dbReference>
<evidence type="ECO:0000256" key="4">
    <source>
        <dbReference type="HAMAP-Rule" id="MF_00171"/>
    </source>
</evidence>
<evidence type="ECO:0000259" key="7">
    <source>
        <dbReference type="Pfam" id="PF01416"/>
    </source>
</evidence>
<feature type="active site" description="Nucleophile" evidence="4">
    <location>
        <position position="75"/>
    </location>
</feature>
<evidence type="ECO:0000256" key="1">
    <source>
        <dbReference type="ARBA" id="ARBA00009375"/>
    </source>
</evidence>
<dbReference type="InterPro" id="IPR020094">
    <property type="entry name" value="TruA/RsuA/RluB/E/F_N"/>
</dbReference>
<evidence type="ECO:0000256" key="5">
    <source>
        <dbReference type="RuleBase" id="RU003792"/>
    </source>
</evidence>
<dbReference type="InterPro" id="IPR020097">
    <property type="entry name" value="PsdUridine_synth_TruA_a/b_dom"/>
</dbReference>
<proteinExistence type="inferred from homology"/>
<comment type="catalytic activity">
    <reaction evidence="4 5">
        <text>uridine(38/39/40) in tRNA = pseudouridine(38/39/40) in tRNA</text>
        <dbReference type="Rhea" id="RHEA:22376"/>
        <dbReference type="Rhea" id="RHEA-COMP:10085"/>
        <dbReference type="Rhea" id="RHEA-COMP:10087"/>
        <dbReference type="ChEBI" id="CHEBI:65314"/>
        <dbReference type="ChEBI" id="CHEBI:65315"/>
        <dbReference type="EC" id="5.4.99.12"/>
    </reaction>
</comment>
<dbReference type="Proteomes" id="UP001060771">
    <property type="component" value="Chromosome"/>
</dbReference>
<dbReference type="InterPro" id="IPR020103">
    <property type="entry name" value="PsdUridine_synth_cat_dom_sf"/>
</dbReference>
<keyword evidence="2 4" id="KW-0819">tRNA processing</keyword>
<dbReference type="Gene3D" id="3.30.70.580">
    <property type="entry name" value="Pseudouridine synthase I, catalytic domain, N-terminal subdomain"/>
    <property type="match status" value="1"/>
</dbReference>
<dbReference type="HAMAP" id="MF_00171">
    <property type="entry name" value="TruA"/>
    <property type="match status" value="1"/>
</dbReference>
<keyword evidence="6" id="KW-0812">Transmembrane</keyword>
<keyword evidence="6" id="KW-1133">Transmembrane helix</keyword>
<evidence type="ECO:0000256" key="3">
    <source>
        <dbReference type="ARBA" id="ARBA00023235"/>
    </source>
</evidence>
<feature type="binding site" evidence="4">
    <location>
        <position position="130"/>
    </location>
    <ligand>
        <name>substrate</name>
    </ligand>
</feature>
<dbReference type="Pfam" id="PF01416">
    <property type="entry name" value="PseudoU_synth_1"/>
    <property type="match status" value="1"/>
</dbReference>
<feature type="domain" description="Pseudouridine synthase I TruA alpha/beta" evidence="7">
    <location>
        <begin position="147"/>
        <end position="246"/>
    </location>
</feature>
<organism evidence="8 9">
    <name type="scientific">Vulcanisaeta souniana JCM 11219</name>
    <dbReference type="NCBI Taxonomy" id="1293586"/>
    <lineage>
        <taxon>Archaea</taxon>
        <taxon>Thermoproteota</taxon>
        <taxon>Thermoprotei</taxon>
        <taxon>Thermoproteales</taxon>
        <taxon>Thermoproteaceae</taxon>
        <taxon>Vulcanisaeta</taxon>
    </lineage>
</organism>
<keyword evidence="6" id="KW-0472">Membrane</keyword>
<reference evidence="9" key="1">
    <citation type="submission" date="2022-09" db="EMBL/GenBank/DDBJ databases">
        <title>Complete genome sequence of Vulcanisaeta souniana.</title>
        <authorList>
            <person name="Kato S."/>
            <person name="Itoh T."/>
            <person name="Ohkuma M."/>
        </authorList>
    </citation>
    <scope>NUCLEOTIDE SEQUENCE [LARGE SCALE GENOMIC DNA]</scope>
    <source>
        <strain evidence="9">JCM 11219</strain>
    </source>
</reference>
<name>A0ABN6SUG2_9CREN</name>
<keyword evidence="3 4" id="KW-0413">Isomerase</keyword>
<gene>
    <name evidence="4" type="primary">truA</name>
    <name evidence="8" type="ORF">Vsou_19090</name>
</gene>
<accession>A0ABN6SUG2</accession>
<dbReference type="EMBL" id="AP026830">
    <property type="protein sequence ID" value="BDR92816.1"/>
    <property type="molecule type" value="Genomic_DNA"/>
</dbReference>
<evidence type="ECO:0000256" key="6">
    <source>
        <dbReference type="SAM" id="Phobius"/>
    </source>
</evidence>
<sequence>MKFPNITTIPLLKYSTVLIPQVTILLMVTIAFKVFYDGSLFNGFTGNTGSIEYYLRRAIRRFVKDFTLSKASRTDPGVSAVGNVVSIQFSDGHKLTPGMLNSRLPHGLRVWAWAEVNDEFNAKIAVSRTYIYVMPWLYEDVDLMKGAAELFVGVHDLSNFQVKERGVPTTVMINGVNIERYGDYLVLIITGRGFRNKMIRKIVNAIRMVGLGTLSIDELRDLIEFKVKRPVPPASPYGLLLLNVNYGNREPNWLLCPGCLSYVVNYLGNRWYNSLPNLFVILKILHEFMDINKLFSRI</sequence>
<dbReference type="InterPro" id="IPR001406">
    <property type="entry name" value="PsdUridine_synth_TruA"/>
</dbReference>
<dbReference type="Gene3D" id="3.30.70.660">
    <property type="entry name" value="Pseudouridine synthase I, catalytic domain, C-terminal subdomain"/>
    <property type="match status" value="1"/>
</dbReference>
<dbReference type="EC" id="5.4.99.12" evidence="4"/>
<dbReference type="SUPFAM" id="SSF55120">
    <property type="entry name" value="Pseudouridine synthase"/>
    <property type="match status" value="1"/>
</dbReference>
<feature type="transmembrane region" description="Helical" evidence="6">
    <location>
        <begin position="12"/>
        <end position="36"/>
    </location>
</feature>
<dbReference type="PANTHER" id="PTHR11142">
    <property type="entry name" value="PSEUDOURIDYLATE SYNTHASE"/>
    <property type="match status" value="1"/>
</dbReference>
<evidence type="ECO:0000313" key="8">
    <source>
        <dbReference type="EMBL" id="BDR92816.1"/>
    </source>
</evidence>
<keyword evidence="9" id="KW-1185">Reference proteome</keyword>
<comment type="similarity">
    <text evidence="1 4 5">Belongs to the tRNA pseudouridine synthase TruA family.</text>
</comment>
<dbReference type="InterPro" id="IPR020095">
    <property type="entry name" value="PsdUridine_synth_TruA_C"/>
</dbReference>